<gene>
    <name evidence="1" type="ORF">ACFPP6_07835</name>
</gene>
<reference evidence="2" key="1">
    <citation type="journal article" date="2019" name="Int. J. Syst. Evol. Microbiol.">
        <title>The Global Catalogue of Microorganisms (GCM) 10K type strain sequencing project: providing services to taxonomists for standard genome sequencing and annotation.</title>
        <authorList>
            <consortium name="The Broad Institute Genomics Platform"/>
            <consortium name="The Broad Institute Genome Sequencing Center for Infectious Disease"/>
            <person name="Wu L."/>
            <person name="Ma J."/>
        </authorList>
    </citation>
    <scope>NUCLEOTIDE SEQUENCE [LARGE SCALE GENOMIC DNA]</scope>
    <source>
        <strain evidence="2">CGMCC 4.1641</strain>
    </source>
</reference>
<evidence type="ECO:0000313" key="1">
    <source>
        <dbReference type="EMBL" id="MFC5144589.1"/>
    </source>
</evidence>
<dbReference type="EMBL" id="JBHSKJ010000004">
    <property type="protein sequence ID" value="MFC5144589.1"/>
    <property type="molecule type" value="Genomic_DNA"/>
</dbReference>
<protein>
    <submittedName>
        <fullName evidence="1">Uncharacterized protein</fullName>
    </submittedName>
</protein>
<dbReference type="Proteomes" id="UP001596222">
    <property type="component" value="Unassembled WGS sequence"/>
</dbReference>
<accession>A0ABV9ZT54</accession>
<dbReference type="RefSeq" id="WP_382038538.1">
    <property type="nucleotide sequence ID" value="NZ_JBHSKJ010000004.1"/>
</dbReference>
<sequence length="71" mass="7511">MPYAKAGNQTYFIPQGVADSLGYKDPHAGVSGEQGSDVVEAIKLFNAIAKSLGAEQVPMLNLANIVRMTDT</sequence>
<keyword evidence="2" id="KW-1185">Reference proteome</keyword>
<organism evidence="1 2">
    <name type="scientific">Streptomyces aureoversilis</name>
    <dbReference type="NCBI Taxonomy" id="67277"/>
    <lineage>
        <taxon>Bacteria</taxon>
        <taxon>Bacillati</taxon>
        <taxon>Actinomycetota</taxon>
        <taxon>Actinomycetes</taxon>
        <taxon>Kitasatosporales</taxon>
        <taxon>Streptomycetaceae</taxon>
        <taxon>Streptomyces</taxon>
    </lineage>
</organism>
<proteinExistence type="predicted"/>
<name>A0ABV9ZT54_9ACTN</name>
<evidence type="ECO:0000313" key="2">
    <source>
        <dbReference type="Proteomes" id="UP001596222"/>
    </source>
</evidence>
<comment type="caution">
    <text evidence="1">The sequence shown here is derived from an EMBL/GenBank/DDBJ whole genome shotgun (WGS) entry which is preliminary data.</text>
</comment>